<dbReference type="HOGENOM" id="CLU_717246_0_0_9"/>
<dbReference type="Pfam" id="PF13289">
    <property type="entry name" value="SIR2_2"/>
    <property type="match status" value="1"/>
</dbReference>
<sequence length="380" mass="42487">MSSDLTLFSSPELKDIVQDMRDLLSQSHLAFLLGAGCSKKAGLPLMPQLTDEVLRHDKIGVVTKKLLDKVRELFSGAENATIEDYMSEIVDLLSIAERRSRRGATQSKVSVGGQEKDAIELQNALDEIKQAVSSAIGDKEVDVTTHQQFVRAIHTSLQAGKAGRGIDYFILNYDTLIEDALGLERVNYFDGFSGAATGWWEPSTFNIKPHVKVTRVFKIHGSIDWCLLEGDTLPRRIRSGIKTESAKNHILIYPAATKYQETQRDPFAQMLHHMRQSLCPSEGKERVLAICGYSFGDPHIDLEIENALYKSDGRLTVAAFMSTDEPEGKLSNWLGDSAISEQIRVYANKGFFHGDKTLKLDNDTPWWKFEILARLLGGER</sequence>
<dbReference type="OrthoDB" id="9808492at2"/>
<name>R4KEG1_9FIRM</name>
<accession>R4KEG1</accession>
<organism evidence="1 2">
    <name type="scientific">Desulfoscipio gibsoniae DSM 7213</name>
    <dbReference type="NCBI Taxonomy" id="767817"/>
    <lineage>
        <taxon>Bacteria</taxon>
        <taxon>Bacillati</taxon>
        <taxon>Bacillota</taxon>
        <taxon>Clostridia</taxon>
        <taxon>Eubacteriales</taxon>
        <taxon>Desulfallaceae</taxon>
        <taxon>Desulfoscipio</taxon>
    </lineage>
</organism>
<reference evidence="1 2" key="1">
    <citation type="submission" date="2012-01" db="EMBL/GenBank/DDBJ databases">
        <title>Complete sequence of Desulfotomaculum gibsoniae DSM 7213.</title>
        <authorList>
            <consortium name="US DOE Joint Genome Institute"/>
            <person name="Lucas S."/>
            <person name="Han J."/>
            <person name="Lapidus A."/>
            <person name="Cheng J.-F."/>
            <person name="Goodwin L."/>
            <person name="Pitluck S."/>
            <person name="Peters L."/>
            <person name="Ovchinnikova G."/>
            <person name="Teshima H."/>
            <person name="Detter J.C."/>
            <person name="Han C."/>
            <person name="Tapia R."/>
            <person name="Land M."/>
            <person name="Hauser L."/>
            <person name="Kyrpides N."/>
            <person name="Ivanova N."/>
            <person name="Pagani I."/>
            <person name="Parshina S."/>
            <person name="Plugge C."/>
            <person name="Muyzer G."/>
            <person name="Kuever J."/>
            <person name="Ivanova A."/>
            <person name="Nazina T."/>
            <person name="Klenk H.-P."/>
            <person name="Brambilla E."/>
            <person name="Spring S."/>
            <person name="Stams A.F."/>
            <person name="Woyke T."/>
        </authorList>
    </citation>
    <scope>NUCLEOTIDE SEQUENCE [LARGE SCALE GENOMIC DNA]</scope>
    <source>
        <strain evidence="1 2">DSM 7213</strain>
    </source>
</reference>
<protein>
    <submittedName>
        <fullName evidence="1">Uncharacterized protein</fullName>
    </submittedName>
</protein>
<dbReference type="EMBL" id="CP003273">
    <property type="protein sequence ID" value="AGL00979.1"/>
    <property type="molecule type" value="Genomic_DNA"/>
</dbReference>
<dbReference type="Proteomes" id="UP000013520">
    <property type="component" value="Chromosome"/>
</dbReference>
<dbReference type="RefSeq" id="WP_006522773.1">
    <property type="nucleotide sequence ID" value="NC_021184.1"/>
</dbReference>
<proteinExistence type="predicted"/>
<gene>
    <name evidence="1" type="ORF">Desgi_1492</name>
</gene>
<evidence type="ECO:0000313" key="1">
    <source>
        <dbReference type="EMBL" id="AGL00979.1"/>
    </source>
</evidence>
<dbReference type="KEGG" id="dgi:Desgi_1492"/>
<dbReference type="STRING" id="767817.Desgi_1492"/>
<dbReference type="AlphaFoldDB" id="R4KEG1"/>
<evidence type="ECO:0000313" key="2">
    <source>
        <dbReference type="Proteomes" id="UP000013520"/>
    </source>
</evidence>
<keyword evidence="2" id="KW-1185">Reference proteome</keyword>
<dbReference type="eggNOG" id="ENOG502Z924">
    <property type="taxonomic scope" value="Bacteria"/>
</dbReference>